<evidence type="ECO:0000313" key="13">
    <source>
        <dbReference type="EMBL" id="GAV51213.1"/>
    </source>
</evidence>
<dbReference type="FunFam" id="1.10.510.10:FF:000182">
    <property type="entry name" value="MAP kinase kinase kinase mkh1"/>
    <property type="match status" value="1"/>
</dbReference>
<dbReference type="InterPro" id="IPR000719">
    <property type="entry name" value="Prot_kinase_dom"/>
</dbReference>
<feature type="compositionally biased region" description="Polar residues" evidence="11">
    <location>
        <begin position="465"/>
        <end position="476"/>
    </location>
</feature>
<keyword evidence="5 10" id="KW-0547">Nucleotide-binding</keyword>
<feature type="compositionally biased region" description="Basic and acidic residues" evidence="11">
    <location>
        <begin position="275"/>
        <end position="291"/>
    </location>
</feature>
<sequence length="1487" mass="164459">MPFLKKITGGNNTHSRSTSSSSLKTWSQESPSSISNKHTSWLPPVSGKKRGPGDHRPLNSSNRSSYGHFDGGSIFGRSSAEYDDQLGGGSEESEDTSPYLWAAGASTAPWSEEDVSDARKVSDGSTNSLSFDKLILSWDPTDPEEWTPQRVTSWLKFHDFPESWVNLFRKYQLSGQRFIRLLAYDNFVIYEKYLPQTKNASFSKFQYLLKRTMKKNVINNHIRQKSADKAKDTRSSSEFLKSKYKTNKSQEDIGSLRSASESALSPTKSGPSPKITEDTGKNINQDKHEKNGGSSSTCITSPSKAHQKTKSTGALYRRSFISIRGGSSGESGSSSSTIKPPSSIRLNIPTAAHSATESKTDSAKSISPISPSYPGIFKRHQKSSSSESSLLNTLFGSAYGNATAEDHPDKGTHLQGRNLSNESLPKSKIHLHETNSSSPLKQSPVVSEEKNTLWSKWKRKSQIGATGINSPQNSVHHSAKHSSTDSPISTRPDNNSTAHTSIITSEQPKTSLLNVTNREEEQQQQQQQQHRYKDNEKRNDIFSPSSYLLDKKYYPLRSKEGMDDTYILITRDNRSFMPLNLSMISNLEDFKDSVTLLLGIDHKDITIHMTDFGCEIGSSLPDDMLETLRSSLFLNTAGKLFIKDQSRKPEKGLTPAVPHGLERPASVKPKSSFKSVGSNITTSTDDISIVTSSSDISVHDGQNLEPTRRYPQTPNAYYEVGFVSGAPNGSHDTKSSNSEEINYFNLKNRPANPPPKTKNQIPSSSSFSNKVPNLSEKERKGTFHILRKDFGNEIDFNKRRESPYVQPELAPKREAPKPPTGGSPQRSLSVSSQVSGSHLRKDNSKVPHGKKARPPPSPASSSLEETSPSDSLVNSYTPGSSHVLVPQPYKGANESPRRIRSEDDQPATSVSSSFIARQRMARSDSIASTASSSHYSASPLLKRGSSKRIVSSASAADVFEENDVTFAGAPELSDSDASSDESSSSDTIIWSNGKQQNSDNSQKTAVNSQNSLVKSTRSGSSEAIDSLPNNGLERKMTLRPSPEVVYQNLEKFFPRANLDKPVLEGVTPPASPRSDDNYYPSTNFAEFKPKVSHNKIESQSLQVAPSSNVEPPQKPKASKFPKRARTIRTIAHEASEKRKQSMKLKRQNTKMWGTRTVEVTDKRLVSINKSKNSKGEYKEFAWIKGEMIGKGSFGAVFLCLNVTTGEMMAVKQVEVPRYGSQNEAIISTVEALRAEVSTLKDLDHLNIVQYLGFEVKDSIYSLFLEYVAGGSVGSLIRMYGKFDEKLIKHLTIQVLRGLSYLHSRGILHRDMKADNLLLDQDGVCKISDFGISRKSKDIYSNSEMTMRGTVFWMAPEMVDTKQGYSAKVDIWSLGCVVLEMFAGKRPWSNLEVVAAMFKIGKSKSAPPIPDDTLPLISQSGRDFLDQCFKIDPEERPTADKLLSHQFLKVSSKYDFKSTKLAEFIKSNDKLNSTKLRVGSHDKVQLKG</sequence>
<evidence type="ECO:0000256" key="8">
    <source>
        <dbReference type="ARBA" id="ARBA00047559"/>
    </source>
</evidence>
<feature type="compositionally biased region" description="Polar residues" evidence="11">
    <location>
        <begin position="292"/>
        <end position="304"/>
    </location>
</feature>
<evidence type="ECO:0000313" key="14">
    <source>
        <dbReference type="Proteomes" id="UP000187013"/>
    </source>
</evidence>
<dbReference type="GO" id="GO:0004709">
    <property type="term" value="F:MAP kinase kinase kinase activity"/>
    <property type="evidence" value="ECO:0007669"/>
    <property type="project" value="UniProtKB-EC"/>
</dbReference>
<keyword evidence="6" id="KW-0418">Kinase</keyword>
<feature type="compositionally biased region" description="Low complexity" evidence="11">
    <location>
        <begin position="13"/>
        <end position="30"/>
    </location>
</feature>
<evidence type="ECO:0000259" key="12">
    <source>
        <dbReference type="PROSITE" id="PS50011"/>
    </source>
</evidence>
<dbReference type="InterPro" id="IPR013761">
    <property type="entry name" value="SAM/pointed_sf"/>
</dbReference>
<dbReference type="PANTHER" id="PTHR11584">
    <property type="entry name" value="SERINE/THREONINE PROTEIN KINASE"/>
    <property type="match status" value="1"/>
</dbReference>
<dbReference type="SUPFAM" id="SSF56112">
    <property type="entry name" value="Protein kinase-like (PK-like)"/>
    <property type="match status" value="1"/>
</dbReference>
<dbReference type="PROSITE" id="PS50011">
    <property type="entry name" value="PROTEIN_KINASE_DOM"/>
    <property type="match status" value="1"/>
</dbReference>
<dbReference type="PANTHER" id="PTHR11584:SF369">
    <property type="entry name" value="MITOGEN-ACTIVATED PROTEIN KINASE KINASE KINASE 19-RELATED"/>
    <property type="match status" value="1"/>
</dbReference>
<dbReference type="InterPro" id="IPR008271">
    <property type="entry name" value="Ser/Thr_kinase_AS"/>
</dbReference>
<feature type="compositionally biased region" description="Basic and acidic residues" evidence="11">
    <location>
        <begin position="225"/>
        <end position="235"/>
    </location>
</feature>
<dbReference type="InterPro" id="IPR011009">
    <property type="entry name" value="Kinase-like_dom_sf"/>
</dbReference>
<feature type="region of interest" description="Disordered" evidence="11">
    <location>
        <begin position="401"/>
        <end position="420"/>
    </location>
</feature>
<feature type="compositionally biased region" description="Low complexity" evidence="11">
    <location>
        <begin position="923"/>
        <end position="938"/>
    </location>
</feature>
<feature type="compositionally biased region" description="Low complexity" evidence="11">
    <location>
        <begin position="822"/>
        <end position="837"/>
    </location>
</feature>
<dbReference type="eggNOG" id="KOG0198">
    <property type="taxonomic scope" value="Eukaryota"/>
</dbReference>
<dbReference type="Gene3D" id="1.10.510.10">
    <property type="entry name" value="Transferase(Phosphotransferase) domain 1"/>
    <property type="match status" value="1"/>
</dbReference>
<feature type="region of interest" description="Disordered" evidence="11">
    <location>
        <begin position="465"/>
        <end position="541"/>
    </location>
</feature>
<dbReference type="InterPro" id="IPR017441">
    <property type="entry name" value="Protein_kinase_ATP_BS"/>
</dbReference>
<feature type="compositionally biased region" description="Polar residues" evidence="11">
    <location>
        <begin position="1097"/>
        <end position="1110"/>
    </location>
</feature>
<reference evidence="13 14" key="1">
    <citation type="submission" date="2016-08" db="EMBL/GenBank/DDBJ databases">
        <title>Draft genome sequence of allopolyploid Zygosaccharomyces rouxii.</title>
        <authorList>
            <person name="Watanabe J."/>
            <person name="Uehara K."/>
            <person name="Mogi Y."/>
            <person name="Tsukioka Y."/>
        </authorList>
    </citation>
    <scope>NUCLEOTIDE SEQUENCE [LARGE SCALE GENOMIC DNA]</scope>
    <source>
        <strain evidence="13 14">NBRC 110957</strain>
    </source>
</reference>
<feature type="region of interest" description="Disordered" evidence="11">
    <location>
        <begin position="221"/>
        <end position="345"/>
    </location>
</feature>
<feature type="compositionally biased region" description="Polar residues" evidence="11">
    <location>
        <begin position="257"/>
        <end position="270"/>
    </location>
</feature>
<feature type="compositionally biased region" description="Low complexity" evidence="11">
    <location>
        <begin position="859"/>
        <end position="872"/>
    </location>
</feature>
<feature type="compositionally biased region" description="Basic and acidic residues" evidence="11">
    <location>
        <begin position="531"/>
        <end position="540"/>
    </location>
</feature>
<dbReference type="SUPFAM" id="SSF47769">
    <property type="entry name" value="SAM/Pointed domain"/>
    <property type="match status" value="1"/>
</dbReference>
<dbReference type="EC" id="2.7.11.25" evidence="2"/>
<dbReference type="FunFam" id="3.30.200.20:FF:000387">
    <property type="entry name" value="Serine/threonine-protein kinase STE11"/>
    <property type="match status" value="1"/>
</dbReference>
<feature type="compositionally biased region" description="Low complexity" evidence="11">
    <location>
        <begin position="317"/>
        <end position="345"/>
    </location>
</feature>
<accession>A0A1Q3A6G2</accession>
<evidence type="ECO:0000256" key="1">
    <source>
        <dbReference type="ARBA" id="ARBA00006529"/>
    </source>
</evidence>
<dbReference type="SMART" id="SM00220">
    <property type="entry name" value="S_TKc"/>
    <property type="match status" value="1"/>
</dbReference>
<evidence type="ECO:0000256" key="5">
    <source>
        <dbReference type="ARBA" id="ARBA00022741"/>
    </source>
</evidence>
<feature type="region of interest" description="Disordered" evidence="11">
    <location>
        <begin position="797"/>
        <end position="1039"/>
    </location>
</feature>
<dbReference type="GO" id="GO:0000196">
    <property type="term" value="P:cell integrity MAPK cascade"/>
    <property type="evidence" value="ECO:0007669"/>
    <property type="project" value="UniProtKB-ARBA"/>
</dbReference>
<dbReference type="PROSITE" id="PS00107">
    <property type="entry name" value="PROTEIN_KINASE_ATP"/>
    <property type="match status" value="1"/>
</dbReference>
<feature type="region of interest" description="Disordered" evidence="11">
    <location>
        <begin position="1061"/>
        <end position="1081"/>
    </location>
</feature>
<gene>
    <name evidence="13" type="ORF">ZYGR_0AD03960</name>
</gene>
<feature type="compositionally biased region" description="Polar residues" evidence="11">
    <location>
        <begin position="757"/>
        <end position="772"/>
    </location>
</feature>
<dbReference type="Proteomes" id="UP000187013">
    <property type="component" value="Unassembled WGS sequence"/>
</dbReference>
<evidence type="ECO:0000256" key="3">
    <source>
        <dbReference type="ARBA" id="ARBA00022527"/>
    </source>
</evidence>
<evidence type="ECO:0000256" key="7">
    <source>
        <dbReference type="ARBA" id="ARBA00022840"/>
    </source>
</evidence>
<protein>
    <recommendedName>
        <fullName evidence="2">mitogen-activated protein kinase kinase kinase</fullName>
        <ecNumber evidence="2">2.7.11.25</ecNumber>
    </recommendedName>
</protein>
<keyword evidence="4" id="KW-0808">Transferase</keyword>
<comment type="caution">
    <text evidence="13">The sequence shown here is derived from an EMBL/GenBank/DDBJ whole genome shotgun (WGS) entry which is preliminary data.</text>
</comment>
<evidence type="ECO:0000256" key="9">
    <source>
        <dbReference type="ARBA" id="ARBA00048329"/>
    </source>
</evidence>
<evidence type="ECO:0000256" key="6">
    <source>
        <dbReference type="ARBA" id="ARBA00022777"/>
    </source>
</evidence>
<feature type="binding site" evidence="10">
    <location>
        <position position="1211"/>
    </location>
    <ligand>
        <name>ATP</name>
        <dbReference type="ChEBI" id="CHEBI:30616"/>
    </ligand>
</feature>
<feature type="compositionally biased region" description="Polar residues" evidence="11">
    <location>
        <begin position="484"/>
        <end position="516"/>
    </location>
</feature>
<feature type="compositionally biased region" description="Polar residues" evidence="11">
    <location>
        <begin position="906"/>
        <end position="915"/>
    </location>
</feature>
<proteinExistence type="inferred from homology"/>
<feature type="compositionally biased region" description="Polar residues" evidence="11">
    <location>
        <begin position="987"/>
        <end position="1029"/>
    </location>
</feature>
<dbReference type="EMBL" id="BDGX01000030">
    <property type="protein sequence ID" value="GAV51213.1"/>
    <property type="molecule type" value="Genomic_DNA"/>
</dbReference>
<comment type="similarity">
    <text evidence="1">Belongs to the protein kinase superfamily. STE Ser/Thr protein kinase family. MAP kinase kinase kinase subfamily.</text>
</comment>
<dbReference type="Pfam" id="PF00069">
    <property type="entry name" value="Pkinase"/>
    <property type="match status" value="1"/>
</dbReference>
<comment type="catalytic activity">
    <reaction evidence="8">
        <text>L-threonyl-[protein] + ATP = O-phospho-L-threonyl-[protein] + ADP + H(+)</text>
        <dbReference type="Rhea" id="RHEA:46608"/>
        <dbReference type="Rhea" id="RHEA-COMP:11060"/>
        <dbReference type="Rhea" id="RHEA-COMP:11605"/>
        <dbReference type="ChEBI" id="CHEBI:15378"/>
        <dbReference type="ChEBI" id="CHEBI:30013"/>
        <dbReference type="ChEBI" id="CHEBI:30616"/>
        <dbReference type="ChEBI" id="CHEBI:61977"/>
        <dbReference type="ChEBI" id="CHEBI:456216"/>
        <dbReference type="EC" id="2.7.11.25"/>
    </reaction>
</comment>
<name>A0A1Q3A6G2_ZYGRO</name>
<organism evidence="13 14">
    <name type="scientific">Zygosaccharomyces rouxii</name>
    <dbReference type="NCBI Taxonomy" id="4956"/>
    <lineage>
        <taxon>Eukaryota</taxon>
        <taxon>Fungi</taxon>
        <taxon>Dikarya</taxon>
        <taxon>Ascomycota</taxon>
        <taxon>Saccharomycotina</taxon>
        <taxon>Saccharomycetes</taxon>
        <taxon>Saccharomycetales</taxon>
        <taxon>Saccharomycetaceae</taxon>
        <taxon>Zygosaccharomyces</taxon>
    </lineage>
</organism>
<feature type="region of interest" description="Disordered" evidence="11">
    <location>
        <begin position="745"/>
        <end position="780"/>
    </location>
</feature>
<feature type="region of interest" description="Disordered" evidence="11">
    <location>
        <begin position="645"/>
        <end position="678"/>
    </location>
</feature>
<keyword evidence="7 10" id="KW-0067">ATP-binding</keyword>
<feature type="region of interest" description="Disordered" evidence="11">
    <location>
        <begin position="1"/>
        <end position="72"/>
    </location>
</feature>
<feature type="domain" description="Protein kinase" evidence="12">
    <location>
        <begin position="1182"/>
        <end position="1447"/>
    </location>
</feature>
<evidence type="ECO:0000256" key="10">
    <source>
        <dbReference type="PROSITE-ProRule" id="PRU10141"/>
    </source>
</evidence>
<evidence type="ECO:0000256" key="2">
    <source>
        <dbReference type="ARBA" id="ARBA00012406"/>
    </source>
</evidence>
<evidence type="ECO:0000256" key="4">
    <source>
        <dbReference type="ARBA" id="ARBA00022679"/>
    </source>
</evidence>
<evidence type="ECO:0000256" key="11">
    <source>
        <dbReference type="SAM" id="MobiDB-lite"/>
    </source>
</evidence>
<dbReference type="PROSITE" id="PS00108">
    <property type="entry name" value="PROTEIN_KINASE_ST"/>
    <property type="match status" value="1"/>
</dbReference>
<dbReference type="GO" id="GO:0005524">
    <property type="term" value="F:ATP binding"/>
    <property type="evidence" value="ECO:0007669"/>
    <property type="project" value="UniProtKB-UniRule"/>
</dbReference>
<keyword evidence="3" id="KW-0723">Serine/threonine-protein kinase</keyword>
<feature type="region of interest" description="Disordered" evidence="11">
    <location>
        <begin position="1095"/>
        <end position="1123"/>
    </location>
</feature>
<comment type="catalytic activity">
    <reaction evidence="9">
        <text>L-seryl-[protein] + ATP = O-phospho-L-seryl-[protein] + ADP + H(+)</text>
        <dbReference type="Rhea" id="RHEA:17989"/>
        <dbReference type="Rhea" id="RHEA-COMP:9863"/>
        <dbReference type="Rhea" id="RHEA-COMP:11604"/>
        <dbReference type="ChEBI" id="CHEBI:15378"/>
        <dbReference type="ChEBI" id="CHEBI:29999"/>
        <dbReference type="ChEBI" id="CHEBI:30616"/>
        <dbReference type="ChEBI" id="CHEBI:83421"/>
        <dbReference type="ChEBI" id="CHEBI:456216"/>
        <dbReference type="EC" id="2.7.11.25"/>
    </reaction>
</comment>
<dbReference type="OrthoDB" id="266718at2759"/>